<evidence type="ECO:0000313" key="1">
    <source>
        <dbReference type="EMBL" id="KAF2422997.1"/>
    </source>
</evidence>
<evidence type="ECO:0000313" key="2">
    <source>
        <dbReference type="Proteomes" id="UP000800235"/>
    </source>
</evidence>
<dbReference type="OrthoDB" id="5305306at2759"/>
<reference evidence="1" key="1">
    <citation type="journal article" date="2020" name="Stud. Mycol.">
        <title>101 Dothideomycetes genomes: a test case for predicting lifestyles and emergence of pathogens.</title>
        <authorList>
            <person name="Haridas S."/>
            <person name="Albert R."/>
            <person name="Binder M."/>
            <person name="Bloem J."/>
            <person name="Labutti K."/>
            <person name="Salamov A."/>
            <person name="Andreopoulos B."/>
            <person name="Baker S."/>
            <person name="Barry K."/>
            <person name="Bills G."/>
            <person name="Bluhm B."/>
            <person name="Cannon C."/>
            <person name="Castanera R."/>
            <person name="Culley D."/>
            <person name="Daum C."/>
            <person name="Ezra D."/>
            <person name="Gonzalez J."/>
            <person name="Henrissat B."/>
            <person name="Kuo A."/>
            <person name="Liang C."/>
            <person name="Lipzen A."/>
            <person name="Lutzoni F."/>
            <person name="Magnuson J."/>
            <person name="Mondo S."/>
            <person name="Nolan M."/>
            <person name="Ohm R."/>
            <person name="Pangilinan J."/>
            <person name="Park H.-J."/>
            <person name="Ramirez L."/>
            <person name="Alfaro M."/>
            <person name="Sun H."/>
            <person name="Tritt A."/>
            <person name="Yoshinaga Y."/>
            <person name="Zwiers L.-H."/>
            <person name="Turgeon B."/>
            <person name="Goodwin S."/>
            <person name="Spatafora J."/>
            <person name="Crous P."/>
            <person name="Grigoriev I."/>
        </authorList>
    </citation>
    <scope>NUCLEOTIDE SEQUENCE</scope>
    <source>
        <strain evidence="1">CBS 130266</strain>
    </source>
</reference>
<name>A0A9P4NII7_9PEZI</name>
<protein>
    <submittedName>
        <fullName evidence="1">Uncharacterized protein</fullName>
    </submittedName>
</protein>
<dbReference type="AlphaFoldDB" id="A0A9P4NII7"/>
<keyword evidence="2" id="KW-1185">Reference proteome</keyword>
<dbReference type="EMBL" id="MU007086">
    <property type="protein sequence ID" value="KAF2422997.1"/>
    <property type="molecule type" value="Genomic_DNA"/>
</dbReference>
<comment type="caution">
    <text evidence="1">The sequence shown here is derived from an EMBL/GenBank/DDBJ whole genome shotgun (WGS) entry which is preliminary data.</text>
</comment>
<gene>
    <name evidence="1" type="ORF">EJ08DRAFT_701433</name>
</gene>
<organism evidence="1 2">
    <name type="scientific">Tothia fuscella</name>
    <dbReference type="NCBI Taxonomy" id="1048955"/>
    <lineage>
        <taxon>Eukaryota</taxon>
        <taxon>Fungi</taxon>
        <taxon>Dikarya</taxon>
        <taxon>Ascomycota</taxon>
        <taxon>Pezizomycotina</taxon>
        <taxon>Dothideomycetes</taxon>
        <taxon>Pleosporomycetidae</taxon>
        <taxon>Venturiales</taxon>
        <taxon>Cylindrosympodiaceae</taxon>
        <taxon>Tothia</taxon>
    </lineage>
</organism>
<proteinExistence type="predicted"/>
<dbReference type="Proteomes" id="UP000800235">
    <property type="component" value="Unassembled WGS sequence"/>
</dbReference>
<accession>A0A9P4NII7</accession>
<sequence length="105" mass="11702">MAHAMCAPAAPMTNHATQLPTTIAFTAEFSALRFGRFLPTPRVYEPYNTTVARHMRPRVVEYKFAAVWRIPTGGDVWAPVEEIADPDVIASLLNKDLLDAMDDRS</sequence>